<organism evidence="2 3">
    <name type="scientific">Vigna unguiculata</name>
    <name type="common">Cowpea</name>
    <dbReference type="NCBI Taxonomy" id="3917"/>
    <lineage>
        <taxon>Eukaryota</taxon>
        <taxon>Viridiplantae</taxon>
        <taxon>Streptophyta</taxon>
        <taxon>Embryophyta</taxon>
        <taxon>Tracheophyta</taxon>
        <taxon>Spermatophyta</taxon>
        <taxon>Magnoliopsida</taxon>
        <taxon>eudicotyledons</taxon>
        <taxon>Gunneridae</taxon>
        <taxon>Pentapetalae</taxon>
        <taxon>rosids</taxon>
        <taxon>fabids</taxon>
        <taxon>Fabales</taxon>
        <taxon>Fabaceae</taxon>
        <taxon>Papilionoideae</taxon>
        <taxon>50 kb inversion clade</taxon>
        <taxon>NPAAA clade</taxon>
        <taxon>indigoferoid/millettioid clade</taxon>
        <taxon>Phaseoleae</taxon>
        <taxon>Vigna</taxon>
    </lineage>
</organism>
<gene>
    <name evidence="2" type="ORF">DEO72_LG7g1466</name>
</gene>
<dbReference type="AlphaFoldDB" id="A0A4D6MJ20"/>
<dbReference type="Proteomes" id="UP000501690">
    <property type="component" value="Linkage Group LG7"/>
</dbReference>
<evidence type="ECO:0000256" key="1">
    <source>
        <dbReference type="SAM" id="MobiDB-lite"/>
    </source>
</evidence>
<keyword evidence="3" id="KW-1185">Reference proteome</keyword>
<sequence>MFIRHLEPQLKGFYSEPQLKGYVLSHNSRNPNKPNFKAPLKRCRPRTSRQATPLLNDIAWRNTLGAKSIRPPNCLAGDTCRQAQSASSLTALHLSPSWTLPTARRHACKHAL</sequence>
<proteinExistence type="predicted"/>
<accession>A0A4D6MJ20</accession>
<evidence type="ECO:0000313" key="2">
    <source>
        <dbReference type="EMBL" id="QCE00179.1"/>
    </source>
</evidence>
<feature type="region of interest" description="Disordered" evidence="1">
    <location>
        <begin position="25"/>
        <end position="48"/>
    </location>
</feature>
<dbReference type="EMBL" id="CP039351">
    <property type="protein sequence ID" value="QCE00179.1"/>
    <property type="molecule type" value="Genomic_DNA"/>
</dbReference>
<evidence type="ECO:0000313" key="3">
    <source>
        <dbReference type="Proteomes" id="UP000501690"/>
    </source>
</evidence>
<reference evidence="2 3" key="1">
    <citation type="submission" date="2019-04" db="EMBL/GenBank/DDBJ databases">
        <title>An improved genome assembly and genetic linkage map for asparagus bean, Vigna unguiculata ssp. sesquipedialis.</title>
        <authorList>
            <person name="Xia Q."/>
            <person name="Zhang R."/>
            <person name="Dong Y."/>
        </authorList>
    </citation>
    <scope>NUCLEOTIDE SEQUENCE [LARGE SCALE GENOMIC DNA]</scope>
    <source>
        <tissue evidence="2">Leaf</tissue>
    </source>
</reference>
<protein>
    <submittedName>
        <fullName evidence="2">Uncharacterized protein</fullName>
    </submittedName>
</protein>
<name>A0A4D6MJ20_VIGUN</name>